<gene>
    <name evidence="1" type="ORF">L1987_66169</name>
</gene>
<evidence type="ECO:0000313" key="2">
    <source>
        <dbReference type="Proteomes" id="UP001056120"/>
    </source>
</evidence>
<dbReference type="EMBL" id="CM042039">
    <property type="protein sequence ID" value="KAI3726372.1"/>
    <property type="molecule type" value="Genomic_DNA"/>
</dbReference>
<proteinExistence type="predicted"/>
<protein>
    <submittedName>
        <fullName evidence="1">Uncharacterized protein</fullName>
    </submittedName>
</protein>
<reference evidence="2" key="1">
    <citation type="journal article" date="2022" name="Mol. Ecol. Resour.">
        <title>The genomes of chicory, endive, great burdock and yacon provide insights into Asteraceae palaeo-polyploidization history and plant inulin production.</title>
        <authorList>
            <person name="Fan W."/>
            <person name="Wang S."/>
            <person name="Wang H."/>
            <person name="Wang A."/>
            <person name="Jiang F."/>
            <person name="Liu H."/>
            <person name="Zhao H."/>
            <person name="Xu D."/>
            <person name="Zhang Y."/>
        </authorList>
    </citation>
    <scope>NUCLEOTIDE SEQUENCE [LARGE SCALE GENOMIC DNA]</scope>
    <source>
        <strain evidence="2">cv. Yunnan</strain>
    </source>
</reference>
<comment type="caution">
    <text evidence="1">The sequence shown here is derived from an EMBL/GenBank/DDBJ whole genome shotgun (WGS) entry which is preliminary data.</text>
</comment>
<dbReference type="Proteomes" id="UP001056120">
    <property type="component" value="Linkage Group LG22"/>
</dbReference>
<sequence>MITTMVRNETLRGSWVQLLVDHKTVAKGERWWSDVFQSAYGWRLKLWGAGKHTNDLFEIGRFNLVNFSWGWWQWCYEMLGDGFVDGLMDGMEGINV</sequence>
<reference evidence="1 2" key="2">
    <citation type="journal article" date="2022" name="Mol. Ecol. Resour.">
        <title>The genomes of chicory, endive, great burdock and yacon provide insights into Asteraceae paleo-polyploidization history and plant inulin production.</title>
        <authorList>
            <person name="Fan W."/>
            <person name="Wang S."/>
            <person name="Wang H."/>
            <person name="Wang A."/>
            <person name="Jiang F."/>
            <person name="Liu H."/>
            <person name="Zhao H."/>
            <person name="Xu D."/>
            <person name="Zhang Y."/>
        </authorList>
    </citation>
    <scope>NUCLEOTIDE SEQUENCE [LARGE SCALE GENOMIC DNA]</scope>
    <source>
        <strain evidence="2">cv. Yunnan</strain>
        <tissue evidence="1">Leaves</tissue>
    </source>
</reference>
<name>A0ACB9BWN6_9ASTR</name>
<organism evidence="1 2">
    <name type="scientific">Smallanthus sonchifolius</name>
    <dbReference type="NCBI Taxonomy" id="185202"/>
    <lineage>
        <taxon>Eukaryota</taxon>
        <taxon>Viridiplantae</taxon>
        <taxon>Streptophyta</taxon>
        <taxon>Embryophyta</taxon>
        <taxon>Tracheophyta</taxon>
        <taxon>Spermatophyta</taxon>
        <taxon>Magnoliopsida</taxon>
        <taxon>eudicotyledons</taxon>
        <taxon>Gunneridae</taxon>
        <taxon>Pentapetalae</taxon>
        <taxon>asterids</taxon>
        <taxon>campanulids</taxon>
        <taxon>Asterales</taxon>
        <taxon>Asteraceae</taxon>
        <taxon>Asteroideae</taxon>
        <taxon>Heliantheae alliance</taxon>
        <taxon>Millerieae</taxon>
        <taxon>Smallanthus</taxon>
    </lineage>
</organism>
<evidence type="ECO:0000313" key="1">
    <source>
        <dbReference type="EMBL" id="KAI3726372.1"/>
    </source>
</evidence>
<keyword evidence="2" id="KW-1185">Reference proteome</keyword>
<accession>A0ACB9BWN6</accession>